<evidence type="ECO:0000256" key="6">
    <source>
        <dbReference type="PROSITE-ProRule" id="PRU00505"/>
    </source>
</evidence>
<dbReference type="PRINTS" id="PR00065">
    <property type="entry name" value="TEADOMAIN"/>
</dbReference>
<evidence type="ECO:0000256" key="1">
    <source>
        <dbReference type="ARBA" id="ARBA00004123"/>
    </source>
</evidence>
<feature type="compositionally biased region" description="Polar residues" evidence="7">
    <location>
        <begin position="194"/>
        <end position="212"/>
    </location>
</feature>
<dbReference type="PANTHER" id="PTHR11834:SF0">
    <property type="entry name" value="PROTEIN SCALLOPED"/>
    <property type="match status" value="1"/>
</dbReference>
<comment type="similarity">
    <text evidence="2">Belongs to the TEC1 family.</text>
</comment>
<keyword evidence="4" id="KW-0804">Transcription</keyword>
<evidence type="ECO:0000313" key="9">
    <source>
        <dbReference type="EMBL" id="ANZ74267.1"/>
    </source>
</evidence>
<dbReference type="EMBL" id="CP014584">
    <property type="protein sequence ID" value="ANZ74267.1"/>
    <property type="molecule type" value="Genomic_DNA"/>
</dbReference>
<dbReference type="OrthoDB" id="10006572at2759"/>
<dbReference type="GO" id="GO:0005634">
    <property type="term" value="C:nucleus"/>
    <property type="evidence" value="ECO:0007669"/>
    <property type="project" value="UniProtKB-SubCell"/>
</dbReference>
<dbReference type="Gene3D" id="6.10.20.40">
    <property type="entry name" value="TEA/ATTS domain"/>
    <property type="match status" value="1"/>
</dbReference>
<dbReference type="GO" id="GO:0000978">
    <property type="term" value="F:RNA polymerase II cis-regulatory region sequence-specific DNA binding"/>
    <property type="evidence" value="ECO:0007669"/>
    <property type="project" value="TreeGrafter"/>
</dbReference>
<keyword evidence="3" id="KW-0805">Transcription regulation</keyword>
<comment type="subcellular location">
    <subcellularLocation>
        <location evidence="1">Nucleus</location>
    </subcellularLocation>
</comment>
<reference evidence="9 10" key="1">
    <citation type="submission" date="2016-02" db="EMBL/GenBank/DDBJ databases">
        <title>Comparative genomic and transcriptomic foundation for Pichia pastoris.</title>
        <authorList>
            <person name="Love K.R."/>
            <person name="Shah K.A."/>
            <person name="Whittaker C.A."/>
            <person name="Wu J."/>
            <person name="Bartlett M.C."/>
            <person name="Ma D."/>
            <person name="Leeson R.L."/>
            <person name="Priest M."/>
            <person name="Young S.K."/>
            <person name="Love J.C."/>
        </authorList>
    </citation>
    <scope>NUCLEOTIDE SEQUENCE [LARGE SCALE GENOMIC DNA]</scope>
    <source>
        <strain evidence="9 10">ATCC 28485</strain>
    </source>
</reference>
<evidence type="ECO:0000256" key="7">
    <source>
        <dbReference type="SAM" id="MobiDB-lite"/>
    </source>
</evidence>
<evidence type="ECO:0000256" key="3">
    <source>
        <dbReference type="ARBA" id="ARBA00023015"/>
    </source>
</evidence>
<accession>A0A1B2J8A5</accession>
<dbReference type="GO" id="GO:0005667">
    <property type="term" value="C:transcription regulator complex"/>
    <property type="evidence" value="ECO:0007669"/>
    <property type="project" value="TreeGrafter"/>
</dbReference>
<sequence>MSGQQGSKLPMIVDVSIDEQGKQVYQVHSTKKRVRDDMPISNFKSAKVKTETGVPLATSESGSSTSSASNVKEEEQELKIPGSVEDADVNPIWPADVELAFREALTIIPKKGLNKIKISGKCSGRNELISDYIFSKTGQVRTRKQVSSHIQVVKNMNKDHELIKLILDGPEDSNLVEPFDSVFTKIVLAKTTGGKESNSPENLSDSENNDINITPPATALRTRVSVPHLQLNDATISGHQDTPVRVTSARLPTPSSDNRDSVSLDRPPYVQADIQNFQFCLENTAMGMRFHLSNLQEPGFMYPPLRLKENANIKSRFPYLDSFASTLNTGGVPILHGMAKIGNINYEQISSMDAFRSNSYITLQLDNLSVENTSWSVVTAVYSFGKEKALFVDPVEVKSDPSFGETRMYTLKVNFANRFWNAYTKGIWDLYLNPNIDNAVIARKEKYSIKGTTIKQVLVSGNLSSRSITRFEDINSSLVRCILLWEFYKVEHPEPNTTAIRRLHLANDDAMYVMNQAPFELTPQSSSKLTSEAGLELPFQSLPRAPSVPYLDDSTHQVPVQQIPLTSGVGVPMAGPGPFLEEMLMGNEESAHVNQFQGEAIDGDPKVIMSTSNVPLN</sequence>
<dbReference type="AlphaFoldDB" id="A0A1B2J8A5"/>
<name>A0A1B2J8A5_PICPA</name>
<dbReference type="PROSITE" id="PS00554">
    <property type="entry name" value="TEA_1"/>
    <property type="match status" value="1"/>
</dbReference>
<dbReference type="InterPro" id="IPR000818">
    <property type="entry name" value="TEA/ATTS_dom"/>
</dbReference>
<feature type="compositionally biased region" description="Low complexity" evidence="7">
    <location>
        <begin position="57"/>
        <end position="69"/>
    </location>
</feature>
<proteinExistence type="inferred from homology"/>
<evidence type="ECO:0000259" key="8">
    <source>
        <dbReference type="PROSITE" id="PS51088"/>
    </source>
</evidence>
<dbReference type="Pfam" id="PF01285">
    <property type="entry name" value="TEA"/>
    <property type="match status" value="1"/>
</dbReference>
<dbReference type="GO" id="GO:0000981">
    <property type="term" value="F:DNA-binding transcription factor activity, RNA polymerase II-specific"/>
    <property type="evidence" value="ECO:0007669"/>
    <property type="project" value="TreeGrafter"/>
</dbReference>
<keyword evidence="5" id="KW-0539">Nucleus</keyword>
<dbReference type="InterPro" id="IPR050937">
    <property type="entry name" value="TEC1_TEAD_TF"/>
</dbReference>
<evidence type="ECO:0000313" key="10">
    <source>
        <dbReference type="Proteomes" id="UP000094565"/>
    </source>
</evidence>
<feature type="region of interest" description="Disordered" evidence="7">
    <location>
        <begin position="28"/>
        <end position="80"/>
    </location>
</feature>
<feature type="domain" description="TEA" evidence="8">
    <location>
        <begin position="86"/>
        <end position="160"/>
    </location>
</feature>
<protein>
    <submittedName>
        <fullName evidence="9">BA75_00085T0</fullName>
    </submittedName>
</protein>
<evidence type="ECO:0000256" key="5">
    <source>
        <dbReference type="ARBA" id="ARBA00023242"/>
    </source>
</evidence>
<evidence type="ECO:0000256" key="4">
    <source>
        <dbReference type="ARBA" id="ARBA00023163"/>
    </source>
</evidence>
<keyword evidence="10" id="KW-1185">Reference proteome</keyword>
<dbReference type="InterPro" id="IPR038096">
    <property type="entry name" value="TEA/ATTS_sf"/>
</dbReference>
<organism evidence="9 10">
    <name type="scientific">Komagataella pastoris</name>
    <name type="common">Yeast</name>
    <name type="synonym">Pichia pastoris</name>
    <dbReference type="NCBI Taxonomy" id="4922"/>
    <lineage>
        <taxon>Eukaryota</taxon>
        <taxon>Fungi</taxon>
        <taxon>Dikarya</taxon>
        <taxon>Ascomycota</taxon>
        <taxon>Saccharomycotina</taxon>
        <taxon>Pichiomycetes</taxon>
        <taxon>Pichiales</taxon>
        <taxon>Pichiaceae</taxon>
        <taxon>Komagataella</taxon>
    </lineage>
</organism>
<dbReference type="SMART" id="SM00426">
    <property type="entry name" value="TEA"/>
    <property type="match status" value="1"/>
</dbReference>
<evidence type="ECO:0000256" key="2">
    <source>
        <dbReference type="ARBA" id="ARBA00008421"/>
    </source>
</evidence>
<dbReference type="PANTHER" id="PTHR11834">
    <property type="entry name" value="TRANSCRIPTIONAL ENHANCER FACTOR TEF RELATED"/>
    <property type="match status" value="1"/>
</dbReference>
<feature type="DNA-binding region" description="TEA" evidence="6">
    <location>
        <begin position="86"/>
        <end position="160"/>
    </location>
</feature>
<feature type="region of interest" description="Disordered" evidence="7">
    <location>
        <begin position="233"/>
        <end position="265"/>
    </location>
</feature>
<feature type="region of interest" description="Disordered" evidence="7">
    <location>
        <begin position="193"/>
        <end position="214"/>
    </location>
</feature>
<dbReference type="PROSITE" id="PS51088">
    <property type="entry name" value="TEA_2"/>
    <property type="match status" value="1"/>
</dbReference>
<gene>
    <name evidence="9" type="primary">TEC1</name>
    <name evidence="9" type="ORF">ATY40_BA7500085</name>
</gene>
<dbReference type="Proteomes" id="UP000094565">
    <property type="component" value="Chromosome 1"/>
</dbReference>